<dbReference type="GO" id="GO:0098700">
    <property type="term" value="P:neurotransmitter loading into synaptic vesicle"/>
    <property type="evidence" value="ECO:0007669"/>
    <property type="project" value="TreeGrafter"/>
</dbReference>
<evidence type="ECO:0000256" key="2">
    <source>
        <dbReference type="ARBA" id="ARBA00022692"/>
    </source>
</evidence>
<dbReference type="GO" id="GO:0035249">
    <property type="term" value="P:synaptic transmission, glutamatergic"/>
    <property type="evidence" value="ECO:0007669"/>
    <property type="project" value="TreeGrafter"/>
</dbReference>
<evidence type="ECO:0000256" key="4">
    <source>
        <dbReference type="ARBA" id="ARBA00023136"/>
    </source>
</evidence>
<name>A0A183I3S9_9BILA</name>
<feature type="transmembrane region" description="Helical" evidence="5">
    <location>
        <begin position="187"/>
        <end position="205"/>
    </location>
</feature>
<dbReference type="AlphaFoldDB" id="A0A183I3S9"/>
<evidence type="ECO:0000313" key="8">
    <source>
        <dbReference type="WBParaSite" id="OFLC_0001439901-mRNA-1"/>
    </source>
</evidence>
<feature type="transmembrane region" description="Helical" evidence="5">
    <location>
        <begin position="28"/>
        <end position="47"/>
    </location>
</feature>
<dbReference type="SUPFAM" id="SSF103473">
    <property type="entry name" value="MFS general substrate transporter"/>
    <property type="match status" value="2"/>
</dbReference>
<dbReference type="GO" id="GO:0050803">
    <property type="term" value="P:regulation of synapse structure or activity"/>
    <property type="evidence" value="ECO:0007669"/>
    <property type="project" value="TreeGrafter"/>
</dbReference>
<keyword evidence="7" id="KW-1185">Reference proteome</keyword>
<evidence type="ECO:0000256" key="1">
    <source>
        <dbReference type="ARBA" id="ARBA00004141"/>
    </source>
</evidence>
<feature type="transmembrane region" description="Helical" evidence="5">
    <location>
        <begin position="89"/>
        <end position="112"/>
    </location>
</feature>
<comment type="subcellular location">
    <subcellularLocation>
        <location evidence="1">Membrane</location>
        <topology evidence="1">Multi-pass membrane protein</topology>
    </subcellularLocation>
</comment>
<evidence type="ECO:0000313" key="6">
    <source>
        <dbReference type="EMBL" id="VDP16846.1"/>
    </source>
</evidence>
<evidence type="ECO:0000313" key="7">
    <source>
        <dbReference type="Proteomes" id="UP000267606"/>
    </source>
</evidence>
<sequence length="305" mass="33289">MESSFFYGYLLTQIPAGFLAAKFAPNKLFGLAIGLASFFNILLPYAFHSNNDTFIATIQILQGLVQGVSYPAMHGVWRYWAPPMERSKLATTAFTGSYAGAVIGLPVSAWLVSYVHWSAPFYVYAQQQCGNSSIVAVSEASRYHRSHTCTPHSFILSSHRSSQNVAGFGGEAIFMLVVAYTKSDATAVLALILAVGSSGFAISGFNVNHLDIAPRYAAILMGFSNGIGTLAGLTCPFVTEKLIARGPRGWQKVFLLASLIHFTGVTFYAVYASGELQDWAEPKDEEEPWFRNNECKSSELISFKL</sequence>
<dbReference type="InterPro" id="IPR036259">
    <property type="entry name" value="MFS_trans_sf"/>
</dbReference>
<evidence type="ECO:0000256" key="5">
    <source>
        <dbReference type="SAM" id="Phobius"/>
    </source>
</evidence>
<dbReference type="STRING" id="387005.A0A183I3S9"/>
<dbReference type="InterPro" id="IPR011701">
    <property type="entry name" value="MFS"/>
</dbReference>
<keyword evidence="3 5" id="KW-1133">Transmembrane helix</keyword>
<dbReference type="EMBL" id="UZAJ01040818">
    <property type="protein sequence ID" value="VDP16846.1"/>
    <property type="molecule type" value="Genomic_DNA"/>
</dbReference>
<feature type="transmembrane region" description="Helical" evidence="5">
    <location>
        <begin position="217"/>
        <end position="238"/>
    </location>
</feature>
<dbReference type="WBParaSite" id="OFLC_0001439901-mRNA-1">
    <property type="protein sequence ID" value="OFLC_0001439901-mRNA-1"/>
    <property type="gene ID" value="OFLC_0001439901"/>
</dbReference>
<evidence type="ECO:0000256" key="3">
    <source>
        <dbReference type="ARBA" id="ARBA00022989"/>
    </source>
</evidence>
<dbReference type="Pfam" id="PF07690">
    <property type="entry name" value="MFS_1"/>
    <property type="match status" value="1"/>
</dbReference>
<dbReference type="GO" id="GO:0005313">
    <property type="term" value="F:L-glutamate transmembrane transporter activity"/>
    <property type="evidence" value="ECO:0007669"/>
    <property type="project" value="TreeGrafter"/>
</dbReference>
<reference evidence="6 7" key="2">
    <citation type="submission" date="2018-11" db="EMBL/GenBank/DDBJ databases">
        <authorList>
            <consortium name="Pathogen Informatics"/>
        </authorList>
    </citation>
    <scope>NUCLEOTIDE SEQUENCE [LARGE SCALE GENOMIC DNA]</scope>
</reference>
<gene>
    <name evidence="6" type="ORF">OFLC_LOCUS14391</name>
</gene>
<dbReference type="GO" id="GO:0060076">
    <property type="term" value="C:excitatory synapse"/>
    <property type="evidence" value="ECO:0007669"/>
    <property type="project" value="TreeGrafter"/>
</dbReference>
<dbReference type="PANTHER" id="PTHR11662:SF456">
    <property type="entry name" value="VESICULAR GLUTAMATE TRANSPORTER, ISOFORM A"/>
    <property type="match status" value="1"/>
</dbReference>
<dbReference type="Gene3D" id="1.20.1250.20">
    <property type="entry name" value="MFS general substrate transporter like domains"/>
    <property type="match status" value="1"/>
</dbReference>
<dbReference type="Proteomes" id="UP000267606">
    <property type="component" value="Unassembled WGS sequence"/>
</dbReference>
<feature type="transmembrane region" description="Helical" evidence="5">
    <location>
        <begin position="53"/>
        <end position="77"/>
    </location>
</feature>
<dbReference type="GO" id="GO:0005326">
    <property type="term" value="F:neurotransmitter transmembrane transporter activity"/>
    <property type="evidence" value="ECO:0007669"/>
    <property type="project" value="TreeGrafter"/>
</dbReference>
<organism evidence="8">
    <name type="scientific">Onchocerca flexuosa</name>
    <dbReference type="NCBI Taxonomy" id="387005"/>
    <lineage>
        <taxon>Eukaryota</taxon>
        <taxon>Metazoa</taxon>
        <taxon>Ecdysozoa</taxon>
        <taxon>Nematoda</taxon>
        <taxon>Chromadorea</taxon>
        <taxon>Rhabditida</taxon>
        <taxon>Spirurina</taxon>
        <taxon>Spiruromorpha</taxon>
        <taxon>Filarioidea</taxon>
        <taxon>Onchocercidae</taxon>
        <taxon>Onchocerca</taxon>
    </lineage>
</organism>
<dbReference type="GO" id="GO:0030672">
    <property type="term" value="C:synaptic vesicle membrane"/>
    <property type="evidence" value="ECO:0007669"/>
    <property type="project" value="TreeGrafter"/>
</dbReference>
<dbReference type="InterPro" id="IPR050382">
    <property type="entry name" value="MFS_Na/Anion_cotransporter"/>
</dbReference>
<accession>A0A183I3S9</accession>
<keyword evidence="4 5" id="KW-0472">Membrane</keyword>
<dbReference type="PANTHER" id="PTHR11662">
    <property type="entry name" value="SOLUTE CARRIER FAMILY 17"/>
    <property type="match status" value="1"/>
</dbReference>
<keyword evidence="2 5" id="KW-0812">Transmembrane</keyword>
<reference evidence="8" key="1">
    <citation type="submission" date="2016-06" db="UniProtKB">
        <authorList>
            <consortium name="WormBaseParasite"/>
        </authorList>
    </citation>
    <scope>IDENTIFICATION</scope>
</reference>
<protein>
    <submittedName>
        <fullName evidence="8">MFS domain-containing protein</fullName>
    </submittedName>
</protein>
<proteinExistence type="predicted"/>
<feature type="transmembrane region" description="Helical" evidence="5">
    <location>
        <begin position="250"/>
        <end position="271"/>
    </location>
</feature>